<protein>
    <submittedName>
        <fullName evidence="1 3">Uncharacterized protein</fullName>
    </submittedName>
</protein>
<proteinExistence type="predicted"/>
<dbReference type="Gramene" id="rna32543">
    <property type="protein sequence ID" value="RHN57053.1"/>
    <property type="gene ID" value="gene32543"/>
</dbReference>
<evidence type="ECO:0000313" key="2">
    <source>
        <dbReference type="EMBL" id="RHN57053.1"/>
    </source>
</evidence>
<dbReference type="HOGENOM" id="CLU_2486812_0_0_1"/>
<evidence type="ECO:0000313" key="3">
    <source>
        <dbReference type="EnsemblPlants" id="KEH28270"/>
    </source>
</evidence>
<dbReference type="EnsemblPlants" id="KEH28270">
    <property type="protein sequence ID" value="KEH28270"/>
    <property type="gene ID" value="MTR_5g081555"/>
</dbReference>
<reference evidence="3" key="3">
    <citation type="submission" date="2015-04" db="UniProtKB">
        <authorList>
            <consortium name="EnsemblPlants"/>
        </authorList>
    </citation>
    <scope>IDENTIFICATION</scope>
    <source>
        <strain evidence="3">cv. Jemalong A17</strain>
    </source>
</reference>
<dbReference type="Proteomes" id="UP000265566">
    <property type="component" value="Chromosome 5"/>
</dbReference>
<organism evidence="1 4">
    <name type="scientific">Medicago truncatula</name>
    <name type="common">Barrel medic</name>
    <name type="synonym">Medicago tribuloides</name>
    <dbReference type="NCBI Taxonomy" id="3880"/>
    <lineage>
        <taxon>Eukaryota</taxon>
        <taxon>Viridiplantae</taxon>
        <taxon>Streptophyta</taxon>
        <taxon>Embryophyta</taxon>
        <taxon>Tracheophyta</taxon>
        <taxon>Spermatophyta</taxon>
        <taxon>Magnoliopsida</taxon>
        <taxon>eudicotyledons</taxon>
        <taxon>Gunneridae</taxon>
        <taxon>Pentapetalae</taxon>
        <taxon>rosids</taxon>
        <taxon>fabids</taxon>
        <taxon>Fabales</taxon>
        <taxon>Fabaceae</taxon>
        <taxon>Papilionoideae</taxon>
        <taxon>50 kb inversion clade</taxon>
        <taxon>NPAAA clade</taxon>
        <taxon>Hologalegina</taxon>
        <taxon>IRL clade</taxon>
        <taxon>Trifolieae</taxon>
        <taxon>Medicago</taxon>
    </lineage>
</organism>
<gene>
    <name evidence="1" type="ordered locus">MTR_5g081555</name>
    <name evidence="2" type="ORF">MtrunA17_Chr5g0436211</name>
</gene>
<reference evidence="1 4" key="1">
    <citation type="journal article" date="2011" name="Nature">
        <title>The Medicago genome provides insight into the evolution of rhizobial symbioses.</title>
        <authorList>
            <person name="Young N.D."/>
            <person name="Debelle F."/>
            <person name="Oldroyd G.E."/>
            <person name="Geurts R."/>
            <person name="Cannon S.B."/>
            <person name="Udvardi M.K."/>
            <person name="Benedito V.A."/>
            <person name="Mayer K.F."/>
            <person name="Gouzy J."/>
            <person name="Schoof H."/>
            <person name="Van de Peer Y."/>
            <person name="Proost S."/>
            <person name="Cook D.R."/>
            <person name="Meyers B.C."/>
            <person name="Spannagl M."/>
            <person name="Cheung F."/>
            <person name="De Mita S."/>
            <person name="Krishnakumar V."/>
            <person name="Gundlach H."/>
            <person name="Zhou S."/>
            <person name="Mudge J."/>
            <person name="Bharti A.K."/>
            <person name="Murray J.D."/>
            <person name="Naoumkina M.A."/>
            <person name="Rosen B."/>
            <person name="Silverstein K.A."/>
            <person name="Tang H."/>
            <person name="Rombauts S."/>
            <person name="Zhao P.X."/>
            <person name="Zhou P."/>
            <person name="Barbe V."/>
            <person name="Bardou P."/>
            <person name="Bechner M."/>
            <person name="Bellec A."/>
            <person name="Berger A."/>
            <person name="Berges H."/>
            <person name="Bidwell S."/>
            <person name="Bisseling T."/>
            <person name="Choisne N."/>
            <person name="Couloux A."/>
            <person name="Denny R."/>
            <person name="Deshpande S."/>
            <person name="Dai X."/>
            <person name="Doyle J.J."/>
            <person name="Dudez A.M."/>
            <person name="Farmer A.D."/>
            <person name="Fouteau S."/>
            <person name="Franken C."/>
            <person name="Gibelin C."/>
            <person name="Gish J."/>
            <person name="Goldstein S."/>
            <person name="Gonzalez A.J."/>
            <person name="Green P.J."/>
            <person name="Hallab A."/>
            <person name="Hartog M."/>
            <person name="Hua A."/>
            <person name="Humphray S.J."/>
            <person name="Jeong D.H."/>
            <person name="Jing Y."/>
            <person name="Jocker A."/>
            <person name="Kenton S.M."/>
            <person name="Kim D.J."/>
            <person name="Klee K."/>
            <person name="Lai H."/>
            <person name="Lang C."/>
            <person name="Lin S."/>
            <person name="Macmil S.L."/>
            <person name="Magdelenat G."/>
            <person name="Matthews L."/>
            <person name="McCorrison J."/>
            <person name="Monaghan E.L."/>
            <person name="Mun J.H."/>
            <person name="Najar F.Z."/>
            <person name="Nicholson C."/>
            <person name="Noirot C."/>
            <person name="O'Bleness M."/>
            <person name="Paule C.R."/>
            <person name="Poulain J."/>
            <person name="Prion F."/>
            <person name="Qin B."/>
            <person name="Qu C."/>
            <person name="Retzel E.F."/>
            <person name="Riddle C."/>
            <person name="Sallet E."/>
            <person name="Samain S."/>
            <person name="Samson N."/>
            <person name="Sanders I."/>
            <person name="Saurat O."/>
            <person name="Scarpelli C."/>
            <person name="Schiex T."/>
            <person name="Segurens B."/>
            <person name="Severin A.J."/>
            <person name="Sherrier D.J."/>
            <person name="Shi R."/>
            <person name="Sims S."/>
            <person name="Singer S.R."/>
            <person name="Sinharoy S."/>
            <person name="Sterck L."/>
            <person name="Viollet A."/>
            <person name="Wang B.B."/>
            <person name="Wang K."/>
            <person name="Wang M."/>
            <person name="Wang X."/>
            <person name="Warfsmann J."/>
            <person name="Weissenbach J."/>
            <person name="White D.D."/>
            <person name="White J.D."/>
            <person name="Wiley G.B."/>
            <person name="Wincker P."/>
            <person name="Xing Y."/>
            <person name="Yang L."/>
            <person name="Yao Z."/>
            <person name="Ying F."/>
            <person name="Zhai J."/>
            <person name="Zhou L."/>
            <person name="Zuber A."/>
            <person name="Denarie J."/>
            <person name="Dixon R.A."/>
            <person name="May G.D."/>
            <person name="Schwartz D.C."/>
            <person name="Rogers J."/>
            <person name="Quetier F."/>
            <person name="Town C.D."/>
            <person name="Roe B.A."/>
        </authorList>
    </citation>
    <scope>NUCLEOTIDE SEQUENCE [LARGE SCALE GENOMIC DNA]</scope>
    <source>
        <strain evidence="1">A17</strain>
        <strain evidence="3 4">cv. Jemalong A17</strain>
    </source>
</reference>
<evidence type="ECO:0000313" key="4">
    <source>
        <dbReference type="Proteomes" id="UP000002051"/>
    </source>
</evidence>
<evidence type="ECO:0000313" key="1">
    <source>
        <dbReference type="EMBL" id="KEH28270.1"/>
    </source>
</evidence>
<dbReference type="AlphaFoldDB" id="A0A072UQY4"/>
<name>A0A072UQY4_MEDTR</name>
<keyword evidence="4" id="KW-1185">Reference proteome</keyword>
<reference evidence="1 4" key="2">
    <citation type="journal article" date="2014" name="BMC Genomics">
        <title>An improved genome release (version Mt4.0) for the model legume Medicago truncatula.</title>
        <authorList>
            <person name="Tang H."/>
            <person name="Krishnakumar V."/>
            <person name="Bidwell S."/>
            <person name="Rosen B."/>
            <person name="Chan A."/>
            <person name="Zhou S."/>
            <person name="Gentzbittel L."/>
            <person name="Childs K.L."/>
            <person name="Yandell M."/>
            <person name="Gundlach H."/>
            <person name="Mayer K.F."/>
            <person name="Schwartz D.C."/>
            <person name="Town C.D."/>
        </authorList>
    </citation>
    <scope>GENOME REANNOTATION</scope>
    <source>
        <strain evidence="1">A17</strain>
        <strain evidence="3 4">cv. Jemalong A17</strain>
    </source>
</reference>
<dbReference type="EMBL" id="PSQE01000005">
    <property type="protein sequence ID" value="RHN57053.1"/>
    <property type="molecule type" value="Genomic_DNA"/>
</dbReference>
<dbReference type="Proteomes" id="UP000002051">
    <property type="component" value="Chromosome 5"/>
</dbReference>
<sequence>MSNERCPNITMVNVKWHSSARIRRNKWQLNMFFKRFNSLQTMSHYVGCKTLLLVKKINEAKRGSKIQYITWHHGSVVGSKVIPYNNN</sequence>
<reference evidence="2" key="4">
    <citation type="journal article" date="2018" name="Nat. Plants">
        <title>Whole-genome landscape of Medicago truncatula symbiotic genes.</title>
        <authorList>
            <person name="Pecrix Y."/>
            <person name="Gamas P."/>
            <person name="Carrere S."/>
        </authorList>
    </citation>
    <scope>NUCLEOTIDE SEQUENCE</scope>
    <source>
        <tissue evidence="2">Leaves</tissue>
    </source>
</reference>
<accession>A0A072UQY4</accession>
<dbReference type="EMBL" id="CM001221">
    <property type="protein sequence ID" value="KEH28270.1"/>
    <property type="molecule type" value="Genomic_DNA"/>
</dbReference>